<evidence type="ECO:0000313" key="1">
    <source>
        <dbReference type="EMBL" id="TFK70249.1"/>
    </source>
</evidence>
<sequence>MFRHSLIWSLQLLLTLRHWLVAGYVPASPSNVTESIAAGANGSLSNTSLFLLEWYPSGSYFQNVTHVLAGEGSDGISKGACVEFSEADVNSDTPPTSTPWIALVSCDANATNASPEVDIFTLAKNKGATAAVLYSPFSQTCLINPEFAEAFDPPFDIFSIQSRSSSLIIQNQFDQGQSSNQSLYSTYNSQQLNESSGDVQAAIRSGVPTTPGFMLGILQVANTSFTLDGTSGGNAKPTATNGSPDPIIAQSLLVLYAIMGCASASLIL</sequence>
<protein>
    <submittedName>
        <fullName evidence="1">Uncharacterized protein</fullName>
    </submittedName>
</protein>
<dbReference type="Proteomes" id="UP000308600">
    <property type="component" value="Unassembled WGS sequence"/>
</dbReference>
<name>A0ACD3AY96_9AGAR</name>
<evidence type="ECO:0000313" key="2">
    <source>
        <dbReference type="Proteomes" id="UP000308600"/>
    </source>
</evidence>
<organism evidence="1 2">
    <name type="scientific">Pluteus cervinus</name>
    <dbReference type="NCBI Taxonomy" id="181527"/>
    <lineage>
        <taxon>Eukaryota</taxon>
        <taxon>Fungi</taxon>
        <taxon>Dikarya</taxon>
        <taxon>Basidiomycota</taxon>
        <taxon>Agaricomycotina</taxon>
        <taxon>Agaricomycetes</taxon>
        <taxon>Agaricomycetidae</taxon>
        <taxon>Agaricales</taxon>
        <taxon>Pluteineae</taxon>
        <taxon>Pluteaceae</taxon>
        <taxon>Pluteus</taxon>
    </lineage>
</organism>
<accession>A0ACD3AY96</accession>
<proteinExistence type="predicted"/>
<reference evidence="1 2" key="1">
    <citation type="journal article" date="2019" name="Nat. Ecol. Evol.">
        <title>Megaphylogeny resolves global patterns of mushroom evolution.</title>
        <authorList>
            <person name="Varga T."/>
            <person name="Krizsan K."/>
            <person name="Foldi C."/>
            <person name="Dima B."/>
            <person name="Sanchez-Garcia M."/>
            <person name="Sanchez-Ramirez S."/>
            <person name="Szollosi G.J."/>
            <person name="Szarkandi J.G."/>
            <person name="Papp V."/>
            <person name="Albert L."/>
            <person name="Andreopoulos W."/>
            <person name="Angelini C."/>
            <person name="Antonin V."/>
            <person name="Barry K.W."/>
            <person name="Bougher N.L."/>
            <person name="Buchanan P."/>
            <person name="Buyck B."/>
            <person name="Bense V."/>
            <person name="Catcheside P."/>
            <person name="Chovatia M."/>
            <person name="Cooper J."/>
            <person name="Damon W."/>
            <person name="Desjardin D."/>
            <person name="Finy P."/>
            <person name="Geml J."/>
            <person name="Haridas S."/>
            <person name="Hughes K."/>
            <person name="Justo A."/>
            <person name="Karasinski D."/>
            <person name="Kautmanova I."/>
            <person name="Kiss B."/>
            <person name="Kocsube S."/>
            <person name="Kotiranta H."/>
            <person name="LaButti K.M."/>
            <person name="Lechner B.E."/>
            <person name="Liimatainen K."/>
            <person name="Lipzen A."/>
            <person name="Lukacs Z."/>
            <person name="Mihaltcheva S."/>
            <person name="Morgado L.N."/>
            <person name="Niskanen T."/>
            <person name="Noordeloos M.E."/>
            <person name="Ohm R.A."/>
            <person name="Ortiz-Santana B."/>
            <person name="Ovrebo C."/>
            <person name="Racz N."/>
            <person name="Riley R."/>
            <person name="Savchenko A."/>
            <person name="Shiryaev A."/>
            <person name="Soop K."/>
            <person name="Spirin V."/>
            <person name="Szebenyi C."/>
            <person name="Tomsovsky M."/>
            <person name="Tulloss R.E."/>
            <person name="Uehling J."/>
            <person name="Grigoriev I.V."/>
            <person name="Vagvolgyi C."/>
            <person name="Papp T."/>
            <person name="Martin F.M."/>
            <person name="Miettinen O."/>
            <person name="Hibbett D.S."/>
            <person name="Nagy L.G."/>
        </authorList>
    </citation>
    <scope>NUCLEOTIDE SEQUENCE [LARGE SCALE GENOMIC DNA]</scope>
    <source>
        <strain evidence="1 2">NL-1719</strain>
    </source>
</reference>
<keyword evidence="2" id="KW-1185">Reference proteome</keyword>
<dbReference type="EMBL" id="ML208316">
    <property type="protein sequence ID" value="TFK70249.1"/>
    <property type="molecule type" value="Genomic_DNA"/>
</dbReference>
<gene>
    <name evidence="1" type="ORF">BDN72DRAFT_896615</name>
</gene>